<reference evidence="3" key="1">
    <citation type="submission" date="2014-02" db="EMBL/GenBank/DDBJ databases">
        <authorList>
            <person name="Genoscope - CEA"/>
        </authorList>
    </citation>
    <scope>NUCLEOTIDE SEQUENCE</scope>
    <source>
        <strain evidence="3">LS3</strain>
    </source>
</reference>
<protein>
    <submittedName>
        <fullName evidence="3">ARAD1C19360p</fullName>
    </submittedName>
</protein>
<evidence type="ECO:0000256" key="2">
    <source>
        <dbReference type="SAM" id="Phobius"/>
    </source>
</evidence>
<name>A0A060T789_BLAAD</name>
<keyword evidence="2" id="KW-0812">Transmembrane</keyword>
<reference evidence="3" key="2">
    <citation type="submission" date="2014-06" db="EMBL/GenBank/DDBJ databases">
        <title>The complete genome of Blastobotrys (Arxula) adeninivorans LS3 - a yeast of biotechnological interest.</title>
        <authorList>
            <person name="Kunze G."/>
            <person name="Gaillardin C."/>
            <person name="Czernicka M."/>
            <person name="Durrens P."/>
            <person name="Martin T."/>
            <person name="Boer E."/>
            <person name="Gabaldon T."/>
            <person name="Cruz J."/>
            <person name="Talla E."/>
            <person name="Marck C."/>
            <person name="Goffeau A."/>
            <person name="Barbe V."/>
            <person name="Baret P."/>
            <person name="Baronian K."/>
            <person name="Beier S."/>
            <person name="Bleykasten C."/>
            <person name="Bode R."/>
            <person name="Casaregola S."/>
            <person name="Despons L."/>
            <person name="Fairhead C."/>
            <person name="Giersberg M."/>
            <person name="Gierski P."/>
            <person name="Hahnel U."/>
            <person name="Hartmann A."/>
            <person name="Jankowska D."/>
            <person name="Jubin C."/>
            <person name="Jung P."/>
            <person name="Lafontaine I."/>
            <person name="Leh-Louis V."/>
            <person name="Lemaire M."/>
            <person name="Marcet-Houben M."/>
            <person name="Mascher M."/>
            <person name="Morel G."/>
            <person name="Richard G.-F."/>
            <person name="Riechen J."/>
            <person name="Sacerdot C."/>
            <person name="Sarkar A."/>
            <person name="Savel G."/>
            <person name="Schacherer J."/>
            <person name="Sherman D."/>
            <person name="Straub M.-L."/>
            <person name="Stein N."/>
            <person name="Thierry A."/>
            <person name="Trautwein-Schult A."/>
            <person name="Westhof E."/>
            <person name="Worch S."/>
            <person name="Dujon B."/>
            <person name="Souciet J.-L."/>
            <person name="Wincker P."/>
            <person name="Scholz U."/>
            <person name="Neuveglise N."/>
        </authorList>
    </citation>
    <scope>NUCLEOTIDE SEQUENCE</scope>
    <source>
        <strain evidence="3">LS3</strain>
    </source>
</reference>
<evidence type="ECO:0000313" key="3">
    <source>
        <dbReference type="EMBL" id="CDP34737.1"/>
    </source>
</evidence>
<dbReference type="AlphaFoldDB" id="A0A060T789"/>
<evidence type="ECO:0000256" key="1">
    <source>
        <dbReference type="SAM" id="MobiDB-lite"/>
    </source>
</evidence>
<feature type="compositionally biased region" description="Basic and acidic residues" evidence="1">
    <location>
        <begin position="31"/>
        <end position="51"/>
    </location>
</feature>
<sequence>MPVRGQDIYKAWAARAYARAAHVPNITIEKSPRDFHPKVDGSYETMSERRPNPPGWVPPKAPYNPYDPTDIRPPEGYPSEFKSPGKERSWSVIPKEPSNYRQVKDTLKRMQYTPRPFSELYPGQYKVLMRTGNNTFQKGARYASFILGTSLVVFGVFFYRWNDGYDHVFSGPYKWQLQMREKLFGNLSEQQKEDLEGRQRGFTRTAKPQDEGRYMPPRQEDERTMQRPMRSHVVEAERIRQEREEAILRAVDIAEEQLAHGQGTDSQGKPRKKFLGIF</sequence>
<proteinExistence type="predicted"/>
<keyword evidence="2" id="KW-1133">Transmembrane helix</keyword>
<feature type="region of interest" description="Disordered" evidence="1">
    <location>
        <begin position="31"/>
        <end position="65"/>
    </location>
</feature>
<feature type="transmembrane region" description="Helical" evidence="2">
    <location>
        <begin position="139"/>
        <end position="161"/>
    </location>
</feature>
<feature type="region of interest" description="Disordered" evidence="1">
    <location>
        <begin position="190"/>
        <end position="233"/>
    </location>
</feature>
<feature type="compositionally biased region" description="Basic and acidic residues" evidence="1">
    <location>
        <begin position="207"/>
        <end position="225"/>
    </location>
</feature>
<dbReference type="EMBL" id="HG937693">
    <property type="protein sequence ID" value="CDP34737.1"/>
    <property type="molecule type" value="Genomic_DNA"/>
</dbReference>
<feature type="compositionally biased region" description="Basic and acidic residues" evidence="1">
    <location>
        <begin position="190"/>
        <end position="199"/>
    </location>
</feature>
<keyword evidence="2" id="KW-0472">Membrane</keyword>
<dbReference type="PhylomeDB" id="A0A060T789"/>
<accession>A0A060T789</accession>
<feature type="region of interest" description="Disordered" evidence="1">
    <location>
        <begin position="258"/>
        <end position="278"/>
    </location>
</feature>
<organism evidence="3">
    <name type="scientific">Blastobotrys adeninivorans</name>
    <name type="common">Yeast</name>
    <name type="synonym">Arxula adeninivorans</name>
    <dbReference type="NCBI Taxonomy" id="409370"/>
    <lineage>
        <taxon>Eukaryota</taxon>
        <taxon>Fungi</taxon>
        <taxon>Dikarya</taxon>
        <taxon>Ascomycota</taxon>
        <taxon>Saccharomycotina</taxon>
        <taxon>Dipodascomycetes</taxon>
        <taxon>Dipodascales</taxon>
        <taxon>Trichomonascaceae</taxon>
        <taxon>Blastobotrys</taxon>
    </lineage>
</organism>
<feature type="region of interest" description="Disordered" evidence="1">
    <location>
        <begin position="71"/>
        <end position="90"/>
    </location>
</feature>
<gene>
    <name evidence="3" type="ORF">GNLVRS02_ARAD1C19360g</name>
</gene>
<feature type="compositionally biased region" description="Pro residues" evidence="1">
    <location>
        <begin position="52"/>
        <end position="62"/>
    </location>
</feature>
<feature type="compositionally biased region" description="Basic residues" evidence="1">
    <location>
        <begin position="269"/>
        <end position="278"/>
    </location>
</feature>